<evidence type="ECO:0000256" key="7">
    <source>
        <dbReference type="ARBA" id="ARBA00047973"/>
    </source>
</evidence>
<evidence type="ECO:0000313" key="11">
    <source>
        <dbReference type="Proteomes" id="UP000054558"/>
    </source>
</evidence>
<dbReference type="EC" id="4.1.3.17" evidence="9"/>
<proteinExistence type="inferred from homology"/>
<dbReference type="GO" id="GO:0008428">
    <property type="term" value="F:ribonuclease inhibitor activity"/>
    <property type="evidence" value="ECO:0007669"/>
    <property type="project" value="InterPro"/>
</dbReference>
<evidence type="ECO:0000256" key="1">
    <source>
        <dbReference type="ARBA" id="ARBA00001342"/>
    </source>
</evidence>
<evidence type="ECO:0000256" key="3">
    <source>
        <dbReference type="ARBA" id="ARBA00011233"/>
    </source>
</evidence>
<dbReference type="Pfam" id="PF03737">
    <property type="entry name" value="RraA-like"/>
    <property type="match status" value="1"/>
</dbReference>
<reference evidence="10 11" key="1">
    <citation type="journal article" date="2014" name="Nat. Commun.">
        <title>Klebsormidium flaccidum genome reveals primary factors for plant terrestrial adaptation.</title>
        <authorList>
            <person name="Hori K."/>
            <person name="Maruyama F."/>
            <person name="Fujisawa T."/>
            <person name="Togashi T."/>
            <person name="Yamamoto N."/>
            <person name="Seo M."/>
            <person name="Sato S."/>
            <person name="Yamada T."/>
            <person name="Mori H."/>
            <person name="Tajima N."/>
            <person name="Moriyama T."/>
            <person name="Ikeuchi M."/>
            <person name="Watanabe M."/>
            <person name="Wada H."/>
            <person name="Kobayashi K."/>
            <person name="Saito M."/>
            <person name="Masuda T."/>
            <person name="Sasaki-Sekimoto Y."/>
            <person name="Mashiguchi K."/>
            <person name="Awai K."/>
            <person name="Shimojima M."/>
            <person name="Masuda S."/>
            <person name="Iwai M."/>
            <person name="Nobusawa T."/>
            <person name="Narise T."/>
            <person name="Kondo S."/>
            <person name="Saito H."/>
            <person name="Sato R."/>
            <person name="Murakawa M."/>
            <person name="Ihara Y."/>
            <person name="Oshima-Yamada Y."/>
            <person name="Ohtaka K."/>
            <person name="Satoh M."/>
            <person name="Sonobe K."/>
            <person name="Ishii M."/>
            <person name="Ohtani R."/>
            <person name="Kanamori-Sato M."/>
            <person name="Honoki R."/>
            <person name="Miyazaki D."/>
            <person name="Mochizuki H."/>
            <person name="Umetsu J."/>
            <person name="Higashi K."/>
            <person name="Shibata D."/>
            <person name="Kamiya Y."/>
            <person name="Sato N."/>
            <person name="Nakamura Y."/>
            <person name="Tabata S."/>
            <person name="Ida S."/>
            <person name="Kurokawa K."/>
            <person name="Ohta H."/>
        </authorList>
    </citation>
    <scope>NUCLEOTIDE SEQUENCE [LARGE SCALE GENOMIC DNA]</scope>
    <source>
        <strain evidence="10 11">NIES-2285</strain>
    </source>
</reference>
<dbReference type="NCBIfam" id="NF006875">
    <property type="entry name" value="PRK09372.1"/>
    <property type="match status" value="1"/>
</dbReference>
<comment type="catalytic activity">
    <reaction evidence="1 9">
        <text>4-hydroxy-4-methyl-2-oxoglutarate = 2 pyruvate</text>
        <dbReference type="Rhea" id="RHEA:22748"/>
        <dbReference type="ChEBI" id="CHEBI:15361"/>
        <dbReference type="ChEBI" id="CHEBI:58276"/>
        <dbReference type="EC" id="4.1.3.17"/>
    </reaction>
</comment>
<evidence type="ECO:0000256" key="6">
    <source>
        <dbReference type="ARBA" id="ARBA00025046"/>
    </source>
</evidence>
<evidence type="ECO:0000256" key="4">
    <source>
        <dbReference type="ARBA" id="ARBA00022723"/>
    </source>
</evidence>
<dbReference type="GO" id="GO:0051252">
    <property type="term" value="P:regulation of RNA metabolic process"/>
    <property type="evidence" value="ECO:0007669"/>
    <property type="project" value="InterPro"/>
</dbReference>
<keyword evidence="10" id="KW-0489">Methyltransferase</keyword>
<protein>
    <recommendedName>
        <fullName evidence="9">4-hydroxy-4-methyl-2-oxoglutarate aldolase</fullName>
        <shortName evidence="9">HMG aldolase</shortName>
        <ecNumber evidence="9">4.1.1.112</ecNumber>
        <ecNumber evidence="9">4.1.3.17</ecNumber>
    </recommendedName>
    <alternativeName>
        <fullName evidence="9">Oxaloacetate decarboxylase</fullName>
    </alternativeName>
</protein>
<dbReference type="OMA" id="CDAHEDQ"/>
<comment type="function">
    <text evidence="6 9">Catalyzes the aldol cleavage of 4-hydroxy-4-methyl-2-oxoglutarate (HMG) into 2 molecules of pyruvate. Also contains a secondary oxaloacetate (OAA) decarboxylase activity due to the common pyruvate enolate transition state formed following C-C bond cleavage in the retro-aldol and decarboxylation reactions.</text>
</comment>
<evidence type="ECO:0000256" key="8">
    <source>
        <dbReference type="PIRSR" id="PIRSR605493-1"/>
    </source>
</evidence>
<dbReference type="NCBIfam" id="TIGR01935">
    <property type="entry name" value="NOT-MenG"/>
    <property type="match status" value="1"/>
</dbReference>
<accession>A0A1Y1IQF7</accession>
<dbReference type="EC" id="4.1.1.112" evidence="9"/>
<sequence length="172" mass="18136">MALKETSPSVATTDLCDAHEEKLQAGDLRVLSPPGLLQPYGMLRSFAGPSATLKVFEDNSLVREALEQPGEGRVLVVDGGGSTRCALLGGNLGQLAEKNKWSGIIVFGCIRDVDEIAECKIGVRALGTHPRKSLKRGAGDKDVAVSFGGTIIRPGEFVYADGDGVLVSRSKL</sequence>
<comment type="catalytic activity">
    <reaction evidence="7 9">
        <text>oxaloacetate + H(+) = pyruvate + CO2</text>
        <dbReference type="Rhea" id="RHEA:15641"/>
        <dbReference type="ChEBI" id="CHEBI:15361"/>
        <dbReference type="ChEBI" id="CHEBI:15378"/>
        <dbReference type="ChEBI" id="CHEBI:16452"/>
        <dbReference type="ChEBI" id="CHEBI:16526"/>
        <dbReference type="EC" id="4.1.1.112"/>
    </reaction>
</comment>
<dbReference type="Gene3D" id="3.50.30.40">
    <property type="entry name" value="Ribonuclease E inhibitor RraA/RraA-like"/>
    <property type="match status" value="1"/>
</dbReference>
<dbReference type="InterPro" id="IPR005493">
    <property type="entry name" value="RraA/RraA-like"/>
</dbReference>
<keyword evidence="8" id="KW-0460">Magnesium</keyword>
<dbReference type="PANTHER" id="PTHR33254">
    <property type="entry name" value="4-HYDROXY-4-METHYL-2-OXOGLUTARATE ALDOLASE 3-RELATED"/>
    <property type="match status" value="1"/>
</dbReference>
<evidence type="ECO:0000256" key="9">
    <source>
        <dbReference type="RuleBase" id="RU004338"/>
    </source>
</evidence>
<dbReference type="GO" id="GO:0032259">
    <property type="term" value="P:methylation"/>
    <property type="evidence" value="ECO:0007669"/>
    <property type="project" value="UniProtKB-KW"/>
</dbReference>
<keyword evidence="11" id="KW-1185">Reference proteome</keyword>
<dbReference type="STRING" id="105231.A0A1Y1IQF7"/>
<organism evidence="10 11">
    <name type="scientific">Klebsormidium nitens</name>
    <name type="common">Green alga</name>
    <name type="synonym">Ulothrix nitens</name>
    <dbReference type="NCBI Taxonomy" id="105231"/>
    <lineage>
        <taxon>Eukaryota</taxon>
        <taxon>Viridiplantae</taxon>
        <taxon>Streptophyta</taxon>
        <taxon>Klebsormidiophyceae</taxon>
        <taxon>Klebsormidiales</taxon>
        <taxon>Klebsormidiaceae</taxon>
        <taxon>Klebsormidium</taxon>
    </lineage>
</organism>
<keyword evidence="5 9" id="KW-0456">Lyase</keyword>
<comment type="subunit">
    <text evidence="3 9">Homotrimer.</text>
</comment>
<dbReference type="GO" id="GO:0047443">
    <property type="term" value="F:4-hydroxy-4-methyl-2-oxoglutarate aldolase activity"/>
    <property type="evidence" value="ECO:0007669"/>
    <property type="project" value="UniProtKB-EC"/>
</dbReference>
<dbReference type="SUPFAM" id="SSF89562">
    <property type="entry name" value="RraA-like"/>
    <property type="match status" value="1"/>
</dbReference>
<feature type="binding site" evidence="8">
    <location>
        <position position="112"/>
    </location>
    <ligand>
        <name>Mg(2+)</name>
        <dbReference type="ChEBI" id="CHEBI:18420"/>
    </ligand>
</feature>
<dbReference type="InterPro" id="IPR010203">
    <property type="entry name" value="RraA"/>
</dbReference>
<dbReference type="CDD" id="cd16841">
    <property type="entry name" value="RraA_family"/>
    <property type="match status" value="1"/>
</dbReference>
<comment type="cofactor">
    <cofactor evidence="8">
        <name>Mg(2+)</name>
        <dbReference type="ChEBI" id="CHEBI:18420"/>
    </cofactor>
</comment>
<feature type="binding site" evidence="8">
    <location>
        <position position="111"/>
    </location>
    <ligand>
        <name>substrate</name>
    </ligand>
</feature>
<comment type="cofactor">
    <cofactor evidence="9">
        <name>a divalent metal cation</name>
        <dbReference type="ChEBI" id="CHEBI:60240"/>
    </cofactor>
</comment>
<dbReference type="GO" id="GO:0046872">
    <property type="term" value="F:metal ion binding"/>
    <property type="evidence" value="ECO:0007669"/>
    <property type="project" value="UniProtKB-KW"/>
</dbReference>
<dbReference type="PANTHER" id="PTHR33254:SF4">
    <property type="entry name" value="4-HYDROXY-4-METHYL-2-OXOGLUTARATE ALDOLASE 3-RELATED"/>
    <property type="match status" value="1"/>
</dbReference>
<evidence type="ECO:0000256" key="5">
    <source>
        <dbReference type="ARBA" id="ARBA00023239"/>
    </source>
</evidence>
<dbReference type="AlphaFoldDB" id="A0A1Y1IQF7"/>
<evidence type="ECO:0000313" key="10">
    <source>
        <dbReference type="EMBL" id="GAQ90368.1"/>
    </source>
</evidence>
<dbReference type="OrthoDB" id="1476984at2759"/>
<feature type="binding site" evidence="8">
    <location>
        <begin position="89"/>
        <end position="92"/>
    </location>
    <ligand>
        <name>substrate</name>
    </ligand>
</feature>
<keyword evidence="4 8" id="KW-0479">Metal-binding</keyword>
<dbReference type="Proteomes" id="UP000054558">
    <property type="component" value="Unassembled WGS sequence"/>
</dbReference>
<dbReference type="GO" id="GO:0008168">
    <property type="term" value="F:methyltransferase activity"/>
    <property type="evidence" value="ECO:0007669"/>
    <property type="project" value="UniProtKB-KW"/>
</dbReference>
<dbReference type="InterPro" id="IPR036704">
    <property type="entry name" value="RraA/RraA-like_sf"/>
</dbReference>
<gene>
    <name evidence="10" type="ORF">KFL_006320070</name>
</gene>
<comment type="similarity">
    <text evidence="2 9">Belongs to the class II aldolase/RraA-like family.</text>
</comment>
<dbReference type="GO" id="GO:0008948">
    <property type="term" value="F:oxaloacetate decarboxylase activity"/>
    <property type="evidence" value="ECO:0007669"/>
    <property type="project" value="UniProtKB-EC"/>
</dbReference>
<evidence type="ECO:0000256" key="2">
    <source>
        <dbReference type="ARBA" id="ARBA00008621"/>
    </source>
</evidence>
<dbReference type="EMBL" id="DF237581">
    <property type="protein sequence ID" value="GAQ90368.1"/>
    <property type="molecule type" value="Genomic_DNA"/>
</dbReference>
<name>A0A1Y1IQF7_KLENI</name>
<keyword evidence="10" id="KW-0808">Transferase</keyword>